<name>A0A510DWL7_9CREN</name>
<evidence type="ECO:0000313" key="5">
    <source>
        <dbReference type="Proteomes" id="UP000322983"/>
    </source>
</evidence>
<dbReference type="Proteomes" id="UP000322983">
    <property type="component" value="Chromosome"/>
</dbReference>
<dbReference type="AlphaFoldDB" id="A0A510DWL7"/>
<dbReference type="GO" id="GO:0016887">
    <property type="term" value="F:ATP hydrolysis activity"/>
    <property type="evidence" value="ECO:0007669"/>
    <property type="project" value="InterPro"/>
</dbReference>
<dbReference type="KEGG" id="step:IC006_1926"/>
<dbReference type="EMBL" id="AP018930">
    <property type="protein sequence ID" value="BBG27385.1"/>
    <property type="molecule type" value="Genomic_DNA"/>
</dbReference>
<gene>
    <name evidence="3" type="ORF">IC006_1926</name>
    <name evidence="4" type="ORF">IC007_1934</name>
</gene>
<keyword evidence="5" id="KW-1185">Reference proteome</keyword>
<dbReference type="InterPro" id="IPR001482">
    <property type="entry name" value="T2SS/T4SS_dom"/>
</dbReference>
<dbReference type="Gene3D" id="3.40.50.300">
    <property type="entry name" value="P-loop containing nucleotide triphosphate hydrolases"/>
    <property type="match status" value="1"/>
</dbReference>
<accession>A0A510DWL7</accession>
<dbReference type="Pfam" id="PF00437">
    <property type="entry name" value="T2SSE"/>
    <property type="match status" value="1"/>
</dbReference>
<accession>A0A510E4D7</accession>
<organism evidence="3 5">
    <name type="scientific">Sulfuracidifex tepidarius</name>
    <dbReference type="NCBI Taxonomy" id="1294262"/>
    <lineage>
        <taxon>Archaea</taxon>
        <taxon>Thermoproteota</taxon>
        <taxon>Thermoprotei</taxon>
        <taxon>Sulfolobales</taxon>
        <taxon>Sulfolobaceae</taxon>
        <taxon>Sulfuracidifex</taxon>
    </lineage>
</organism>
<dbReference type="GeneID" id="41718267"/>
<evidence type="ECO:0000313" key="4">
    <source>
        <dbReference type="EMBL" id="BBG27385.1"/>
    </source>
</evidence>
<dbReference type="RefSeq" id="WP_054844812.1">
    <property type="nucleotide sequence ID" value="NZ_AP018929.1"/>
</dbReference>
<dbReference type="PANTHER" id="PTHR30486">
    <property type="entry name" value="TWITCHING MOTILITY PROTEIN PILT"/>
    <property type="match status" value="1"/>
</dbReference>
<dbReference type="Gene3D" id="3.30.450.380">
    <property type="match status" value="1"/>
</dbReference>
<dbReference type="InterPro" id="IPR050921">
    <property type="entry name" value="T4SS_GSP_E_ATPase"/>
</dbReference>
<reference evidence="3 5" key="2">
    <citation type="journal article" date="2020" name="Int. J. Syst. Evol. Microbiol.">
        <title>Sulfuracidifex tepidarius gen. nov., sp. nov. and transfer of Sulfolobus metallicus Huber and Stetter 1992 to the genus Sulfuracidifex as Sulfuracidifex metallicus comb. nov.</title>
        <authorList>
            <person name="Itoh T."/>
            <person name="Miura T."/>
            <person name="Sakai H.D."/>
            <person name="Kato S."/>
            <person name="Ohkuma M."/>
            <person name="Takashina T."/>
        </authorList>
    </citation>
    <scope>NUCLEOTIDE SEQUENCE [LARGE SCALE GENOMIC DNA]</scope>
    <source>
        <strain evidence="3 5">IC-006</strain>
        <strain evidence="4">IC-007</strain>
    </source>
</reference>
<protein>
    <recommendedName>
        <fullName evidence="2">Bacterial type II secretion system protein E domain-containing protein</fullName>
    </recommendedName>
</protein>
<comment type="similarity">
    <text evidence="1">Belongs to the GSP E family.</text>
</comment>
<dbReference type="STRING" id="1294262.GCA_001316085_00073"/>
<reference evidence="6" key="1">
    <citation type="submission" date="2018-09" db="EMBL/GenBank/DDBJ databases">
        <title>Complete Genome Sequencing of Sulfolobus sp. JCM 16834.</title>
        <authorList>
            <person name="Kato S."/>
            <person name="Itoh T."/>
            <person name="Ohkuma M."/>
        </authorList>
    </citation>
    <scope>NUCLEOTIDE SEQUENCE [LARGE SCALE GENOMIC DNA]</scope>
    <source>
        <strain evidence="6">IC-007</strain>
    </source>
</reference>
<evidence type="ECO:0000313" key="6">
    <source>
        <dbReference type="Proteomes" id="UP000325030"/>
    </source>
</evidence>
<proteinExistence type="inferred from homology"/>
<dbReference type="CDD" id="cd01130">
    <property type="entry name" value="VirB11-like_ATPase"/>
    <property type="match status" value="1"/>
</dbReference>
<evidence type="ECO:0000259" key="2">
    <source>
        <dbReference type="Pfam" id="PF00437"/>
    </source>
</evidence>
<dbReference type="PANTHER" id="PTHR30486:SF6">
    <property type="entry name" value="TYPE IV PILUS RETRACTATION ATPASE PILT"/>
    <property type="match status" value="1"/>
</dbReference>
<dbReference type="OrthoDB" id="33500at2157"/>
<sequence>MGTILSYKVLSVTVNIEEGEVPIYKVEEPLLTQEEKDILDSMLRKFYVDTTVLDFNHLIKYFSEYDLNQDSYEKILYYIKKKFLYGNLTIPILDPEVEEIECRGYGYPVTLVHRRIERYPRILTNIIPRSEEEVINSIENLANKSDKSISLAKPYLEFSLPEGHRVAATVSKEISLPGSTFDIRKFPFSPISPISMLRNNVFTPLFFAYIWFLLEFKPFLMVIGPTGTGKTTFLNALLGVTNPLYKIVTIEDTPEINLNKDNWVRLFSRTTLQSSYDVSLFELSKLALRYRPDYLVIGEVRGKEIEALVHASASGHGSMATFHAGTPREAITRISSLLTPEMAKLFLQNLWGVIVLGSRKGKDGINKRVVVSFYETSVSKKVKFRKVFSWSNEKESLIPISSENLIRVSHRLDFISRTYGISADEIKSEIGRREKLLHELLTNNITSSEEVSLHVKKFYLSGYNVK</sequence>
<dbReference type="EMBL" id="AP018929">
    <property type="protein sequence ID" value="BBG24597.1"/>
    <property type="molecule type" value="Genomic_DNA"/>
</dbReference>
<feature type="domain" description="Bacterial type II secretion system protein E" evidence="2">
    <location>
        <begin position="217"/>
        <end position="340"/>
    </location>
</feature>
<evidence type="ECO:0000256" key="1">
    <source>
        <dbReference type="ARBA" id="ARBA00006611"/>
    </source>
</evidence>
<dbReference type="InterPro" id="IPR027417">
    <property type="entry name" value="P-loop_NTPase"/>
</dbReference>
<dbReference type="SUPFAM" id="SSF52540">
    <property type="entry name" value="P-loop containing nucleoside triphosphate hydrolases"/>
    <property type="match status" value="1"/>
</dbReference>
<evidence type="ECO:0000313" key="3">
    <source>
        <dbReference type="EMBL" id="BBG24597.1"/>
    </source>
</evidence>
<dbReference type="Proteomes" id="UP000325030">
    <property type="component" value="Chromosome"/>
</dbReference>